<organism evidence="1 2">
    <name type="scientific">Pseudomonas quebecensis</name>
    <dbReference type="NCBI Taxonomy" id="2995174"/>
    <lineage>
        <taxon>Bacteria</taxon>
        <taxon>Pseudomonadati</taxon>
        <taxon>Pseudomonadota</taxon>
        <taxon>Gammaproteobacteria</taxon>
        <taxon>Pseudomonadales</taxon>
        <taxon>Pseudomonadaceae</taxon>
        <taxon>Pseudomonas</taxon>
    </lineage>
</organism>
<dbReference type="Proteomes" id="UP001164116">
    <property type="component" value="Chromosome"/>
</dbReference>
<protein>
    <submittedName>
        <fullName evidence="1">Uncharacterized protein</fullName>
    </submittedName>
</protein>
<dbReference type="EMBL" id="CP112866">
    <property type="protein sequence ID" value="UZW17828.1"/>
    <property type="molecule type" value="Genomic_DNA"/>
</dbReference>
<gene>
    <name evidence="1" type="ORF">OSC50_20945</name>
</gene>
<proteinExistence type="predicted"/>
<evidence type="ECO:0000313" key="2">
    <source>
        <dbReference type="Proteomes" id="UP001164116"/>
    </source>
</evidence>
<sequence>MAIGTCKLTLKTGTFVKSHLIPLCFSGPSEGQYFIDGAPGGRPTRRPTSWYDRALVIRKGEDVLSELDSSAAIELRKGKLVWSGWSGDSDVQEEVTPNPGEKFGLRTVPGLDVLNLRVFFLSILWRAAASNLPQYAHVRLPANELEQLRLMVLQKNPYPLSFLPVQLTQLTSLGPRHNLGPLKMKLPFKLEVEKEELFLQSYRFYFDGLVANIFFDMSFELYESMSAIYLGGDDSVLAVCVPYDESFQASNIQKHQYEAVTNYPDTMIKLLR</sequence>
<dbReference type="RefSeq" id="WP_266245845.1">
    <property type="nucleotide sequence ID" value="NZ_CP112866.1"/>
</dbReference>
<keyword evidence="2" id="KW-1185">Reference proteome</keyword>
<name>A0ABY6QFJ8_9PSED</name>
<accession>A0ABY6QFJ8</accession>
<evidence type="ECO:0000313" key="1">
    <source>
        <dbReference type="EMBL" id="UZW17828.1"/>
    </source>
</evidence>
<reference evidence="1" key="1">
    <citation type="submission" date="2022-11" db="EMBL/GenBank/DDBJ databases">
        <title>Taxonomic description of a new Pseudomonas species.</title>
        <authorList>
            <person name="Tambong J.T."/>
        </authorList>
    </citation>
    <scope>NUCLEOTIDE SEQUENCE</scope>
    <source>
        <strain evidence="1">S1Bt42</strain>
    </source>
</reference>